<dbReference type="OrthoDB" id="7850809at2"/>
<keyword evidence="1" id="KW-0472">Membrane</keyword>
<name>M9RMB8_9RHOB</name>
<dbReference type="HOGENOM" id="CLU_1531011_0_0_5"/>
<evidence type="ECO:0000313" key="3">
    <source>
        <dbReference type="Proteomes" id="UP000004688"/>
    </source>
</evidence>
<proteinExistence type="predicted"/>
<keyword evidence="1" id="KW-0812">Transmembrane</keyword>
<dbReference type="AlphaFoldDB" id="M9RMB8"/>
<dbReference type="Proteomes" id="UP000004688">
    <property type="component" value="Chromosome"/>
</dbReference>
<evidence type="ECO:0000313" key="2">
    <source>
        <dbReference type="EMBL" id="AGI71551.1"/>
    </source>
</evidence>
<keyword evidence="3" id="KW-1185">Reference proteome</keyword>
<dbReference type="STRING" id="391616.OA238_c13970"/>
<dbReference type="KEGG" id="oar:OA238_c13970"/>
<gene>
    <name evidence="2" type="ORF">OA238_c13970</name>
</gene>
<evidence type="ECO:0000256" key="1">
    <source>
        <dbReference type="SAM" id="Phobius"/>
    </source>
</evidence>
<dbReference type="RefSeq" id="WP_015494748.1">
    <property type="nucleotide sequence ID" value="NC_020908.1"/>
</dbReference>
<organism evidence="2 3">
    <name type="scientific">Octadecabacter arcticus 238</name>
    <dbReference type="NCBI Taxonomy" id="391616"/>
    <lineage>
        <taxon>Bacteria</taxon>
        <taxon>Pseudomonadati</taxon>
        <taxon>Pseudomonadota</taxon>
        <taxon>Alphaproteobacteria</taxon>
        <taxon>Rhodobacterales</taxon>
        <taxon>Roseobacteraceae</taxon>
        <taxon>Octadecabacter</taxon>
    </lineage>
</organism>
<reference evidence="2 3" key="1">
    <citation type="journal article" date="2013" name="PLoS ONE">
        <title>Poles Apart: Arctic and Antarctic Octadecabacter strains Share High Genome Plasticity and a New Type of Xanthorhodopsin.</title>
        <authorList>
            <person name="Vollmers J."/>
            <person name="Voget S."/>
            <person name="Dietrich S."/>
            <person name="Gollnow K."/>
            <person name="Smits M."/>
            <person name="Meyer K."/>
            <person name="Brinkhoff T."/>
            <person name="Simon M."/>
            <person name="Daniel R."/>
        </authorList>
    </citation>
    <scope>NUCLEOTIDE SEQUENCE [LARGE SCALE GENOMIC DNA]</scope>
    <source>
        <strain evidence="2 3">238</strain>
    </source>
</reference>
<accession>M9RMB8</accession>
<protein>
    <submittedName>
        <fullName evidence="2">Uncharacterized protein</fullName>
    </submittedName>
</protein>
<feature type="transmembrane region" description="Helical" evidence="1">
    <location>
        <begin position="59"/>
        <end position="80"/>
    </location>
</feature>
<dbReference type="EMBL" id="CP003742">
    <property type="protein sequence ID" value="AGI71551.1"/>
    <property type="molecule type" value="Genomic_DNA"/>
</dbReference>
<keyword evidence="1" id="KW-1133">Transmembrane helix</keyword>
<feature type="transmembrane region" description="Helical" evidence="1">
    <location>
        <begin position="100"/>
        <end position="124"/>
    </location>
</feature>
<sequence>MAVSSTTFAQRMETIKSGKTTSWTVPGQGLASASDERSFLRKSGHKMAARSTHKRINPFMFLLALALVAGAVSVIAARWIDFTYLDTALAYAAAKGVDGASIIGSVPTPISLAVVISIVAMFVLRLGSKQTVPLQIVGFLRALLFEGDLVVLAPEVYARFYPQSWIADMMASASLLT</sequence>